<dbReference type="Pfam" id="PF01370">
    <property type="entry name" value="Epimerase"/>
    <property type="match status" value="1"/>
</dbReference>
<evidence type="ECO:0000256" key="1">
    <source>
        <dbReference type="ARBA" id="ARBA00007637"/>
    </source>
</evidence>
<accession>A0A382F5D7</accession>
<proteinExistence type="inferred from homology"/>
<comment type="similarity">
    <text evidence="1">Belongs to the NAD(P)-dependent epimerase/dehydratase family.</text>
</comment>
<evidence type="ECO:0000259" key="4">
    <source>
        <dbReference type="Pfam" id="PF01370"/>
    </source>
</evidence>
<protein>
    <recommendedName>
        <fullName evidence="4">NAD-dependent epimerase/dehydratase domain-containing protein</fullName>
    </recommendedName>
</protein>
<dbReference type="GO" id="GO:0016491">
    <property type="term" value="F:oxidoreductase activity"/>
    <property type="evidence" value="ECO:0007669"/>
    <property type="project" value="UniProtKB-KW"/>
</dbReference>
<organism evidence="5">
    <name type="scientific">marine metagenome</name>
    <dbReference type="NCBI Taxonomy" id="408172"/>
    <lineage>
        <taxon>unclassified sequences</taxon>
        <taxon>metagenomes</taxon>
        <taxon>ecological metagenomes</taxon>
    </lineage>
</organism>
<dbReference type="PANTHER" id="PTHR43103:SF5">
    <property type="entry name" value="4-EPIMERASE, PUTATIVE (AFU_ORTHOLOGUE AFUA_7G00360)-RELATED"/>
    <property type="match status" value="1"/>
</dbReference>
<keyword evidence="3" id="KW-0520">NAD</keyword>
<keyword evidence="2" id="KW-0560">Oxidoreductase</keyword>
<dbReference type="PANTHER" id="PTHR43103">
    <property type="entry name" value="NUCLEOSIDE-DIPHOSPHATE-SUGAR EPIMERASE"/>
    <property type="match status" value="1"/>
</dbReference>
<gene>
    <name evidence="5" type="ORF">METZ01_LOCUS210267</name>
</gene>
<dbReference type="InterPro" id="IPR001509">
    <property type="entry name" value="Epimerase_deHydtase"/>
</dbReference>
<dbReference type="EMBL" id="UINC01047756">
    <property type="protein sequence ID" value="SVB57413.1"/>
    <property type="molecule type" value="Genomic_DNA"/>
</dbReference>
<name>A0A382F5D7_9ZZZZ</name>
<reference evidence="5" key="1">
    <citation type="submission" date="2018-05" db="EMBL/GenBank/DDBJ databases">
        <authorList>
            <person name="Lanie J.A."/>
            <person name="Ng W.-L."/>
            <person name="Kazmierczak K.M."/>
            <person name="Andrzejewski T.M."/>
            <person name="Davidsen T.M."/>
            <person name="Wayne K.J."/>
            <person name="Tettelin H."/>
            <person name="Glass J.I."/>
            <person name="Rusch D."/>
            <person name="Podicherti R."/>
            <person name="Tsui H.-C.T."/>
            <person name="Winkler M.E."/>
        </authorList>
    </citation>
    <scope>NUCLEOTIDE SEQUENCE</scope>
</reference>
<sequence length="248" mass="27494">MQNILITGATGLIGTATIAHLKNLYNLSALNRRPLTTIPCHRADITDLKAIEPAFKNIDTVIHLAAHIGNNHRAIQHANIQGTTNIFEASLNAGVHRIIFASSGSVVGGYAQHAPYKELLAGDYSAIGETWPMLTHESPLRPTGLYAASKVWGEELARTFADAGHSSVLCLRFGRVNPENRPTQAREYAVWCSHRDAVQSIEKCIEAPLELPFDTFFINSDNKYGYRDLGHARQIVYFVPEDRAEDYR</sequence>
<feature type="domain" description="NAD-dependent epimerase/dehydratase" evidence="4">
    <location>
        <begin position="4"/>
        <end position="177"/>
    </location>
</feature>
<dbReference type="Gene3D" id="3.40.50.720">
    <property type="entry name" value="NAD(P)-binding Rossmann-like Domain"/>
    <property type="match status" value="1"/>
</dbReference>
<evidence type="ECO:0000313" key="5">
    <source>
        <dbReference type="EMBL" id="SVB57413.1"/>
    </source>
</evidence>
<evidence type="ECO:0000256" key="2">
    <source>
        <dbReference type="ARBA" id="ARBA00023002"/>
    </source>
</evidence>
<dbReference type="AlphaFoldDB" id="A0A382F5D7"/>
<dbReference type="InterPro" id="IPR036291">
    <property type="entry name" value="NAD(P)-bd_dom_sf"/>
</dbReference>
<dbReference type="SUPFAM" id="SSF51735">
    <property type="entry name" value="NAD(P)-binding Rossmann-fold domains"/>
    <property type="match status" value="1"/>
</dbReference>
<evidence type="ECO:0000256" key="3">
    <source>
        <dbReference type="ARBA" id="ARBA00023027"/>
    </source>
</evidence>